<organism evidence="5">
    <name type="scientific">Schistosoma curassoni</name>
    <dbReference type="NCBI Taxonomy" id="6186"/>
    <lineage>
        <taxon>Eukaryota</taxon>
        <taxon>Metazoa</taxon>
        <taxon>Spiralia</taxon>
        <taxon>Lophotrochozoa</taxon>
        <taxon>Platyhelminthes</taxon>
        <taxon>Trematoda</taxon>
        <taxon>Digenea</taxon>
        <taxon>Strigeidida</taxon>
        <taxon>Schistosomatoidea</taxon>
        <taxon>Schistosomatidae</taxon>
        <taxon>Schistosoma</taxon>
    </lineage>
</organism>
<dbReference type="PANTHER" id="PTHR12877">
    <property type="entry name" value="RHO GUANINE NUCLEOTIDE EXCHANGE FACTOR"/>
    <property type="match status" value="1"/>
</dbReference>
<dbReference type="InterPro" id="IPR011047">
    <property type="entry name" value="Quinoprotein_ADH-like_sf"/>
</dbReference>
<name>A0A183JXP8_9TREM</name>
<accession>A0A183JXP8</accession>
<sequence length="512" mass="56950">MFYATDNLKTSRQRQKLSLSHGINNILHFDVHIFVACANGDLIVYKRNSDGLWDVDKPIHVKLQPNSNEPVIVKRMLVVAGKIWCAAHRSIFILNPATLTSELSFPLNGNYADPRGIQLMAYGKQTVWLATENSSRISLYHATTGEFLMEIDLKPIVLQRLQDCDEIIMRHKEACLRITCLTVCKDLLWAGTSAGVIVTVAIPKLGTGPTHENIKQPQLESKLEDYFLVQMCIFEKTTSLAAASAAVGLNIHKGKGKILRHNTACTSRIKLDGDDLEDVKSFTYLGSIIDEHGGSDADMKARIGKARAAYLQLRNIWNLKQLSTNVKEKRKTKEHITPGNGDRHEENEELDAARKEGPGQTLSYGHIGQVRFLVTLDNIADDENSITCKNEKINTSNQSIYISNSAITPFSDKVTSSDNNETNTSSHLVNSSRTTDHSQSGQLSRHHFSGSRRSSINPCTTINTKMKVISGGEGREEFSKKDLTTLGIYDNNLCCTIGDDDSDNYVLIWDVK</sequence>
<keyword evidence="1" id="KW-0344">Guanine-nucleotide releasing factor</keyword>
<feature type="compositionally biased region" description="Low complexity" evidence="2">
    <location>
        <begin position="416"/>
        <end position="426"/>
    </location>
</feature>
<dbReference type="Pfam" id="PF19056">
    <property type="entry name" value="WD40_2"/>
    <property type="match status" value="1"/>
</dbReference>
<evidence type="ECO:0000313" key="3">
    <source>
        <dbReference type="EMBL" id="VDP26481.1"/>
    </source>
</evidence>
<dbReference type="GO" id="GO:0030036">
    <property type="term" value="P:actin cytoskeleton organization"/>
    <property type="evidence" value="ECO:0007669"/>
    <property type="project" value="TreeGrafter"/>
</dbReference>
<evidence type="ECO:0000256" key="1">
    <source>
        <dbReference type="ARBA" id="ARBA00022658"/>
    </source>
</evidence>
<dbReference type="Proteomes" id="UP000279833">
    <property type="component" value="Unassembled WGS sequence"/>
</dbReference>
<feature type="compositionally biased region" description="Polar residues" evidence="2">
    <location>
        <begin position="427"/>
        <end position="443"/>
    </location>
</feature>
<reference evidence="5" key="1">
    <citation type="submission" date="2016-06" db="UniProtKB">
        <authorList>
            <consortium name="WormBaseParasite"/>
        </authorList>
    </citation>
    <scope>IDENTIFICATION</scope>
</reference>
<evidence type="ECO:0000256" key="2">
    <source>
        <dbReference type="SAM" id="MobiDB-lite"/>
    </source>
</evidence>
<reference evidence="3 4" key="2">
    <citation type="submission" date="2018-11" db="EMBL/GenBank/DDBJ databases">
        <authorList>
            <consortium name="Pathogen Informatics"/>
        </authorList>
    </citation>
    <scope>NUCLEOTIDE SEQUENCE [LARGE SCALE GENOMIC DNA]</scope>
    <source>
        <strain evidence="3">Dakar</strain>
        <strain evidence="4">Dakar, Senegal</strain>
    </source>
</reference>
<dbReference type="GO" id="GO:0005085">
    <property type="term" value="F:guanyl-nucleotide exchange factor activity"/>
    <property type="evidence" value="ECO:0007669"/>
    <property type="project" value="UniProtKB-KW"/>
</dbReference>
<dbReference type="AlphaFoldDB" id="A0A183JXP8"/>
<feature type="region of interest" description="Disordered" evidence="2">
    <location>
        <begin position="413"/>
        <end position="458"/>
    </location>
</feature>
<gene>
    <name evidence="3" type="ORF">SCUD_LOCUS7496</name>
</gene>
<dbReference type="PANTHER" id="PTHR12877:SF15">
    <property type="entry name" value="RHO GUANINE NUCLEOTIDE EXCHANGE FACTOR 17"/>
    <property type="match status" value="1"/>
</dbReference>
<protein>
    <submittedName>
        <fullName evidence="5">Rho guanine nucleotide exchange factor 17</fullName>
    </submittedName>
</protein>
<dbReference type="SUPFAM" id="SSF50998">
    <property type="entry name" value="Quinoprotein alcohol dehydrogenase-like"/>
    <property type="match status" value="1"/>
</dbReference>
<proteinExistence type="predicted"/>
<evidence type="ECO:0000313" key="4">
    <source>
        <dbReference type="Proteomes" id="UP000279833"/>
    </source>
</evidence>
<dbReference type="InterPro" id="IPR039919">
    <property type="entry name" value="ARHGEF10/ARHGEF17"/>
</dbReference>
<feature type="compositionally biased region" description="Basic and acidic residues" evidence="2">
    <location>
        <begin position="341"/>
        <end position="357"/>
    </location>
</feature>
<evidence type="ECO:0000313" key="5">
    <source>
        <dbReference type="WBParaSite" id="SCUD_0000749601-mRNA-1"/>
    </source>
</evidence>
<feature type="region of interest" description="Disordered" evidence="2">
    <location>
        <begin position="328"/>
        <end position="362"/>
    </location>
</feature>
<dbReference type="STRING" id="6186.A0A183JXP8"/>
<keyword evidence="4" id="KW-1185">Reference proteome</keyword>
<dbReference type="WBParaSite" id="SCUD_0000749601-mRNA-1">
    <property type="protein sequence ID" value="SCUD_0000749601-mRNA-1"/>
    <property type="gene ID" value="SCUD_0000749601"/>
</dbReference>
<dbReference type="EMBL" id="UZAK01032366">
    <property type="protein sequence ID" value="VDP26481.1"/>
    <property type="molecule type" value="Genomic_DNA"/>
</dbReference>